<keyword evidence="3" id="KW-1185">Reference proteome</keyword>
<dbReference type="Proteomes" id="UP000835052">
    <property type="component" value="Unassembled WGS sequence"/>
</dbReference>
<organism evidence="2 3">
    <name type="scientific">Caenorhabditis auriculariae</name>
    <dbReference type="NCBI Taxonomy" id="2777116"/>
    <lineage>
        <taxon>Eukaryota</taxon>
        <taxon>Metazoa</taxon>
        <taxon>Ecdysozoa</taxon>
        <taxon>Nematoda</taxon>
        <taxon>Chromadorea</taxon>
        <taxon>Rhabditida</taxon>
        <taxon>Rhabditina</taxon>
        <taxon>Rhabditomorpha</taxon>
        <taxon>Rhabditoidea</taxon>
        <taxon>Rhabditidae</taxon>
        <taxon>Peloderinae</taxon>
        <taxon>Caenorhabditis</taxon>
    </lineage>
</organism>
<reference evidence="2" key="1">
    <citation type="submission" date="2020-10" db="EMBL/GenBank/DDBJ databases">
        <authorList>
            <person name="Kikuchi T."/>
        </authorList>
    </citation>
    <scope>NUCLEOTIDE SEQUENCE</scope>
    <source>
        <strain evidence="2">NKZ352</strain>
    </source>
</reference>
<evidence type="ECO:0000256" key="1">
    <source>
        <dbReference type="SAM" id="MobiDB-lite"/>
    </source>
</evidence>
<dbReference type="AlphaFoldDB" id="A0A8S1HW55"/>
<evidence type="ECO:0000313" key="3">
    <source>
        <dbReference type="Proteomes" id="UP000835052"/>
    </source>
</evidence>
<feature type="region of interest" description="Disordered" evidence="1">
    <location>
        <begin position="333"/>
        <end position="355"/>
    </location>
</feature>
<sequence length="355" mass="40845">MRRPVEGSAESPKISLIKNALLLGRVPKVQQAFARSESRGIEADRNDFVLLECSRDKETMRLKRLPSFLALSLLAVVFYAEAQDLPEVGLDLEPFDIPLEELEKDTKEVTTLSEQCKRFVNHYRYYCRTSNIASYNEEVRIICERYRNYCSDRVYPSVNHIRRQSKLWEASGMPKSTVQSLKTCYSHCKETDPVCVNACECLHMQWMMNYECYPGIRAPAYNNCQRWAAKCRAVWRPRQDYTPADYRVNAPPPIVRGVFYGYDGLATHRTFDRPRDHGVSFWRGTNTILVDWPEGKYASGTTFEVPFAGVQVIPNQVNIGFPNAQRALREFTKQNPDQLNPGTGRMSALSTLRRT</sequence>
<gene>
    <name evidence="2" type="ORF">CAUJ_LOCUS14677</name>
</gene>
<name>A0A8S1HW55_9PELO</name>
<dbReference type="EMBL" id="CAJGYM010000138">
    <property type="protein sequence ID" value="CAD6198771.1"/>
    <property type="molecule type" value="Genomic_DNA"/>
</dbReference>
<protein>
    <submittedName>
        <fullName evidence="2">Uncharacterized protein</fullName>
    </submittedName>
</protein>
<dbReference type="OrthoDB" id="5805133at2759"/>
<proteinExistence type="predicted"/>
<accession>A0A8S1HW55</accession>
<evidence type="ECO:0000313" key="2">
    <source>
        <dbReference type="EMBL" id="CAD6198771.1"/>
    </source>
</evidence>
<comment type="caution">
    <text evidence="2">The sequence shown here is derived from an EMBL/GenBank/DDBJ whole genome shotgun (WGS) entry which is preliminary data.</text>
</comment>